<dbReference type="InterPro" id="IPR029063">
    <property type="entry name" value="SAM-dependent_MTases_sf"/>
</dbReference>
<dbReference type="PANTHER" id="PTHR11727">
    <property type="entry name" value="DIMETHYLADENOSINE TRANSFERASE"/>
    <property type="match status" value="1"/>
</dbReference>
<dbReference type="GO" id="GO:0052910">
    <property type="term" value="F:23S rRNA (adenine(2085)-N(6))-dimethyltransferase activity"/>
    <property type="evidence" value="ECO:0007669"/>
    <property type="project" value="UniProtKB-EC"/>
</dbReference>
<evidence type="ECO:0000256" key="5">
    <source>
        <dbReference type="ARBA" id="ARBA00022691"/>
    </source>
</evidence>
<dbReference type="InterPro" id="IPR020596">
    <property type="entry name" value="rRNA_Ade_Mease_Trfase_CS"/>
</dbReference>
<dbReference type="InterPro" id="IPR011530">
    <property type="entry name" value="rRNA_adenine_dimethylase"/>
</dbReference>
<feature type="binding site" evidence="8 9">
    <location>
        <position position="33"/>
    </location>
    <ligand>
        <name>S-adenosyl-L-methionine</name>
        <dbReference type="ChEBI" id="CHEBI:59789"/>
    </ligand>
</feature>
<comment type="function">
    <text evidence="8">Specifically dimethylates two adjacent adenosines (A1518 and A1519) in the loop of a conserved hairpin near the 3'-end of 16S rRNA in the 30S particle. May play a critical role in biogenesis of 30S subunits.</text>
</comment>
<keyword evidence="4 8" id="KW-0808">Transferase</keyword>
<evidence type="ECO:0000313" key="11">
    <source>
        <dbReference type="EMBL" id="PRY83712.1"/>
    </source>
</evidence>
<comment type="similarity">
    <text evidence="8">Belongs to the class I-like SAM-binding methyltransferase superfamily. rRNA adenine N(6)-methyltransferase family. RsmA subfamily.</text>
</comment>
<reference evidence="11 12" key="1">
    <citation type="submission" date="2018-03" db="EMBL/GenBank/DDBJ databases">
        <title>Genomic Encyclopedia of Archaeal and Bacterial Type Strains, Phase II (KMG-II): from individual species to whole genera.</title>
        <authorList>
            <person name="Goeker M."/>
        </authorList>
    </citation>
    <scope>NUCLEOTIDE SEQUENCE [LARGE SCALE GENOMIC DNA]</scope>
    <source>
        <strain evidence="11 12">DSM 13175</strain>
    </source>
</reference>
<keyword evidence="6 8" id="KW-0694">RNA-binding</keyword>
<feature type="binding site" evidence="8 9">
    <location>
        <position position="129"/>
    </location>
    <ligand>
        <name>S-adenosyl-L-methionine</name>
        <dbReference type="ChEBI" id="CHEBI:59789"/>
    </ligand>
</feature>
<gene>
    <name evidence="8" type="primary">rsmA</name>
    <name evidence="8" type="synonym">ksgA</name>
    <name evidence="11" type="ORF">CLV38_103136</name>
</gene>
<evidence type="ECO:0000256" key="8">
    <source>
        <dbReference type="HAMAP-Rule" id="MF_00607"/>
    </source>
</evidence>
<dbReference type="CDD" id="cd02440">
    <property type="entry name" value="AdoMet_MTases"/>
    <property type="match status" value="1"/>
</dbReference>
<evidence type="ECO:0000256" key="1">
    <source>
        <dbReference type="ARBA" id="ARBA00022490"/>
    </source>
</evidence>
<dbReference type="EMBL" id="PVTO01000003">
    <property type="protein sequence ID" value="PRY83712.1"/>
    <property type="molecule type" value="Genomic_DNA"/>
</dbReference>
<dbReference type="SUPFAM" id="SSF53335">
    <property type="entry name" value="S-adenosyl-L-methionine-dependent methyltransferases"/>
    <property type="match status" value="1"/>
</dbReference>
<name>A0A2T0WAI4_9LACT</name>
<dbReference type="NCBIfam" id="TIGR00755">
    <property type="entry name" value="ksgA"/>
    <property type="match status" value="1"/>
</dbReference>
<accession>A0A2T0WAI4</accession>
<feature type="binding site" evidence="8 9">
    <location>
        <position position="58"/>
    </location>
    <ligand>
        <name>S-adenosyl-L-methionine</name>
        <dbReference type="ChEBI" id="CHEBI:59789"/>
    </ligand>
</feature>
<evidence type="ECO:0000256" key="6">
    <source>
        <dbReference type="ARBA" id="ARBA00022884"/>
    </source>
</evidence>
<dbReference type="AlphaFoldDB" id="A0A2T0WAI4"/>
<dbReference type="GO" id="GO:0003723">
    <property type="term" value="F:RNA binding"/>
    <property type="evidence" value="ECO:0007669"/>
    <property type="project" value="UniProtKB-UniRule"/>
</dbReference>
<keyword evidence="1 8" id="KW-0963">Cytoplasm</keyword>
<dbReference type="InterPro" id="IPR020598">
    <property type="entry name" value="rRNA_Ade_methylase_Trfase_N"/>
</dbReference>
<dbReference type="OrthoDB" id="9814755at2"/>
<comment type="catalytic activity">
    <reaction evidence="7">
        <text>adenosine(2085) in 23S rRNA + 2 S-adenosyl-L-methionine = N(6)-dimethyladenosine(2085) in 23S rRNA + 2 S-adenosyl-L-homocysteine + 2 H(+)</text>
        <dbReference type="Rhea" id="RHEA:42784"/>
        <dbReference type="Rhea" id="RHEA-COMP:10237"/>
        <dbReference type="Rhea" id="RHEA-COMP:10238"/>
        <dbReference type="ChEBI" id="CHEBI:15378"/>
        <dbReference type="ChEBI" id="CHEBI:57856"/>
        <dbReference type="ChEBI" id="CHEBI:59789"/>
        <dbReference type="ChEBI" id="CHEBI:74411"/>
        <dbReference type="ChEBI" id="CHEBI:74493"/>
        <dbReference type="EC" id="2.1.1.184"/>
    </reaction>
</comment>
<dbReference type="GO" id="GO:0052908">
    <property type="term" value="F:16S rRNA (adenine(1518)-N(6)/adenine(1519)-N(6))-dimethyltransferase activity"/>
    <property type="evidence" value="ECO:0007669"/>
    <property type="project" value="UniProtKB-EC"/>
</dbReference>
<evidence type="ECO:0000313" key="12">
    <source>
        <dbReference type="Proteomes" id="UP000238205"/>
    </source>
</evidence>
<evidence type="ECO:0000256" key="2">
    <source>
        <dbReference type="ARBA" id="ARBA00022552"/>
    </source>
</evidence>
<protein>
    <recommendedName>
        <fullName evidence="8">Ribosomal RNA small subunit methyltransferase A</fullName>
        <ecNumber evidence="8">2.1.1.182</ecNumber>
    </recommendedName>
    <alternativeName>
        <fullName evidence="8">16S rRNA (adenine(1518)-N(6)/adenine(1519)-N(6))-dimethyltransferase</fullName>
    </alternativeName>
    <alternativeName>
        <fullName evidence="8">16S rRNA dimethyladenosine transferase</fullName>
    </alternativeName>
    <alternativeName>
        <fullName evidence="8">16S rRNA dimethylase</fullName>
    </alternativeName>
    <alternativeName>
        <fullName evidence="8">S-adenosylmethionine-6-N', N'-adenosyl(rRNA) dimethyltransferase</fullName>
    </alternativeName>
</protein>
<comment type="catalytic activity">
    <reaction evidence="8">
        <text>adenosine(1518)/adenosine(1519) in 16S rRNA + 4 S-adenosyl-L-methionine = N(6)-dimethyladenosine(1518)/N(6)-dimethyladenosine(1519) in 16S rRNA + 4 S-adenosyl-L-homocysteine + 4 H(+)</text>
        <dbReference type="Rhea" id="RHEA:19609"/>
        <dbReference type="Rhea" id="RHEA-COMP:10232"/>
        <dbReference type="Rhea" id="RHEA-COMP:10233"/>
        <dbReference type="ChEBI" id="CHEBI:15378"/>
        <dbReference type="ChEBI" id="CHEBI:57856"/>
        <dbReference type="ChEBI" id="CHEBI:59789"/>
        <dbReference type="ChEBI" id="CHEBI:74411"/>
        <dbReference type="ChEBI" id="CHEBI:74493"/>
        <dbReference type="EC" id="2.1.1.182"/>
    </reaction>
</comment>
<dbReference type="Gene3D" id="3.40.50.150">
    <property type="entry name" value="Vaccinia Virus protein VP39"/>
    <property type="match status" value="1"/>
</dbReference>
<dbReference type="Gene3D" id="1.10.8.100">
    <property type="entry name" value="Ribosomal RNA adenine dimethylase-like, domain 2"/>
    <property type="match status" value="1"/>
</dbReference>
<dbReference type="RefSeq" id="WP_106191142.1">
    <property type="nucleotide sequence ID" value="NZ_PVTO01000003.1"/>
</dbReference>
<dbReference type="PANTHER" id="PTHR11727:SF7">
    <property type="entry name" value="DIMETHYLADENOSINE TRANSFERASE-RELATED"/>
    <property type="match status" value="1"/>
</dbReference>
<feature type="binding site" evidence="8 9">
    <location>
        <position position="31"/>
    </location>
    <ligand>
        <name>S-adenosyl-L-methionine</name>
        <dbReference type="ChEBI" id="CHEBI:59789"/>
    </ligand>
</feature>
<dbReference type="SMART" id="SM00650">
    <property type="entry name" value="rADc"/>
    <property type="match status" value="1"/>
</dbReference>
<keyword evidence="3 8" id="KW-0489">Methyltransferase</keyword>
<dbReference type="InterPro" id="IPR001737">
    <property type="entry name" value="KsgA/Erm"/>
</dbReference>
<dbReference type="InterPro" id="IPR023165">
    <property type="entry name" value="rRNA_Ade_diMease-like_C"/>
</dbReference>
<feature type="binding site" evidence="8 9">
    <location>
        <position position="79"/>
    </location>
    <ligand>
        <name>S-adenosyl-L-methionine</name>
        <dbReference type="ChEBI" id="CHEBI:59789"/>
    </ligand>
</feature>
<evidence type="ECO:0000256" key="7">
    <source>
        <dbReference type="ARBA" id="ARBA00049167"/>
    </source>
</evidence>
<feature type="binding site" evidence="8 9">
    <location>
        <position position="104"/>
    </location>
    <ligand>
        <name>S-adenosyl-L-methionine</name>
        <dbReference type="ChEBI" id="CHEBI:59789"/>
    </ligand>
</feature>
<feature type="domain" description="Ribosomal RNA adenine methylase transferase N-terminal" evidence="10">
    <location>
        <begin position="38"/>
        <end position="214"/>
    </location>
</feature>
<organism evidence="11 12">
    <name type="scientific">Alkalibacterium olivapovliticus</name>
    <dbReference type="NCBI Taxonomy" id="99907"/>
    <lineage>
        <taxon>Bacteria</taxon>
        <taxon>Bacillati</taxon>
        <taxon>Bacillota</taxon>
        <taxon>Bacilli</taxon>
        <taxon>Lactobacillales</taxon>
        <taxon>Carnobacteriaceae</taxon>
        <taxon>Alkalibacterium</taxon>
    </lineage>
</organism>
<dbReference type="Pfam" id="PF00398">
    <property type="entry name" value="RrnaAD"/>
    <property type="match status" value="1"/>
</dbReference>
<evidence type="ECO:0000259" key="10">
    <source>
        <dbReference type="SMART" id="SM00650"/>
    </source>
</evidence>
<keyword evidence="12" id="KW-1185">Reference proteome</keyword>
<evidence type="ECO:0000256" key="9">
    <source>
        <dbReference type="PROSITE-ProRule" id="PRU01026"/>
    </source>
</evidence>
<keyword evidence="5 8" id="KW-0949">S-adenosyl-L-methionine</keyword>
<dbReference type="PROSITE" id="PS01131">
    <property type="entry name" value="RRNA_A_DIMETH"/>
    <property type="match status" value="1"/>
</dbReference>
<evidence type="ECO:0000256" key="3">
    <source>
        <dbReference type="ARBA" id="ARBA00022603"/>
    </source>
</evidence>
<comment type="subcellular location">
    <subcellularLocation>
        <location evidence="8">Cytoplasm</location>
    </subcellularLocation>
</comment>
<proteinExistence type="inferred from homology"/>
<sequence length="300" mass="33325">MTEHKDIATPLRTKQILEKYGLSAKKSLGQNFIVDTNILSKIVNAGEINKETTVIEVGPGIGALTEQLAKKAKNVIAFEIDDRLLPVLEDTLSPYDNIDIIHSDVLKVDMKAFEASHLADAKEVVLVANLPYYITTPIIMRFLESGLVLDRMVLMMQKEVASRISASPSTKAYGSLSVAVQYYMDAAVAFTVPKTVFVPQPNVESAIIRLSEKTEKNVQVNDEPLFFRLVRSAFVQRRKTLWNNLLVAFGKADDTKAKLEQGLEMASVDPKRRGETLTIEEFASLANAFSQLGLEFDSEK</sequence>
<evidence type="ECO:0000256" key="4">
    <source>
        <dbReference type="ARBA" id="ARBA00022679"/>
    </source>
</evidence>
<dbReference type="HAMAP" id="MF_00607">
    <property type="entry name" value="16SrRNA_methyltr_A"/>
    <property type="match status" value="1"/>
</dbReference>
<dbReference type="FunFam" id="3.40.50.150:FF:000023">
    <property type="entry name" value="Ribosomal RNA small subunit methyltransferase A"/>
    <property type="match status" value="1"/>
</dbReference>
<dbReference type="Proteomes" id="UP000238205">
    <property type="component" value="Unassembled WGS sequence"/>
</dbReference>
<comment type="caution">
    <text evidence="11">The sequence shown here is derived from an EMBL/GenBank/DDBJ whole genome shotgun (WGS) entry which is preliminary data.</text>
</comment>
<dbReference type="EC" id="2.1.1.182" evidence="8"/>
<dbReference type="GO" id="GO:0005829">
    <property type="term" value="C:cytosol"/>
    <property type="evidence" value="ECO:0007669"/>
    <property type="project" value="TreeGrafter"/>
</dbReference>
<keyword evidence="2 8" id="KW-0698">rRNA processing</keyword>
<dbReference type="PROSITE" id="PS51689">
    <property type="entry name" value="SAM_RNA_A_N6_MT"/>
    <property type="match status" value="1"/>
</dbReference>